<dbReference type="PATRIC" id="fig|1121022.4.peg.2203"/>
<dbReference type="eggNOG" id="ENOG502Z7QN">
    <property type="taxonomic scope" value="Bacteria"/>
</dbReference>
<name>V4RIL5_9CAUL</name>
<dbReference type="STRING" id="1121022.GCA_000376105_02929"/>
<evidence type="ECO:0000313" key="2">
    <source>
        <dbReference type="Proteomes" id="UP000017837"/>
    </source>
</evidence>
<dbReference type="EMBL" id="AWGB01000018">
    <property type="protein sequence ID" value="ESQ91158.1"/>
    <property type="molecule type" value="Genomic_DNA"/>
</dbReference>
<protein>
    <submittedName>
        <fullName evidence="1">Uncharacterized protein</fullName>
    </submittedName>
</protein>
<gene>
    <name evidence="1" type="ORF">ABENE_10900</name>
</gene>
<dbReference type="OrthoDB" id="2479977at2"/>
<organism evidence="1 2">
    <name type="scientific">Asticcacaulis benevestitus DSM 16100 = ATCC BAA-896</name>
    <dbReference type="NCBI Taxonomy" id="1121022"/>
    <lineage>
        <taxon>Bacteria</taxon>
        <taxon>Pseudomonadati</taxon>
        <taxon>Pseudomonadota</taxon>
        <taxon>Alphaproteobacteria</taxon>
        <taxon>Caulobacterales</taxon>
        <taxon>Caulobacteraceae</taxon>
        <taxon>Asticcacaulis</taxon>
    </lineage>
</organism>
<sequence>MTLRSSSVSRRSSLLVLATVLLTGAMGGSFALTAAAETAAISPWSSPDAEVQVFETPDFMLSLQQTSQTLVSLAPKAAKDGFDFAPSGRFTQRLGDGAYRIGDLDLRLRSVGAADWQDYSTAFKRSKVTPLKVKGTLAAADITHSLGAGLPLKVTRTWSVIEGKLVLRYTLRNPGKTAIEIGGLGLPMVFDNIITGRHLDDAHETASFYDPYVGKDAGYLQVNRLNGAGPSLLVLPEKNTPFELYKPILNERNADKSLKIYNDPEQRNMTFEGFYDWMVASKGFADTDWKGIQQWNAPSSLVLKAGESRTIGVRFVLSPSVREIETTLIQNGRPVAVGLPGYVVPTDMNAELFVHSAQAVKSVSIYPEGALEVGASQKVKDGWVKYAVNGKAEGRARMTLTYADGSVQTVHYLVTKPEREVVADMGHFLTTKQWYENPSDPFKRSPSIMGYDRDKNEIITQDNRVWISGLSDEGGAGSWLATIMKQLDNPKPDEVAKFERFADTTLWGQIQTPDGADKYGVRKSVMFYDPKTMPEGTYDPKLKWDVWSAWDREGAADLGRSYNYPHVAAAWWTLYRLGRYHDGLTKAETWQTYLTRAAETTKAMMTKAPYYTQFGQMEGDVFVYILEDLKREGYSAEATEIETMMKARADIWKTLKYPFGSEMPWDSTGQAEVYMWSRYFGDDKAADTTREVILAYDPTIPHWGYNGSARRFWDFLYAGKQSRIERQLHHYGSSLNAVPLFDAYRANPKDYQLLRAAYGGLMGSLTNIDSEGFASAAFHSFPDAMHWDGMSGDYGMSFFGHAVAASSYLVDHPTFGWAGFGGNVTEANGVVTLMPKDSARTRVFIAPAGLWLTLDAGKFTQVAYDPATGKVTATLAPSDAYTPTAYLNVKTTTAEGKAYVLNAPQERGAYTVKLGANDTTLELTPKAN</sequence>
<dbReference type="InterPro" id="IPR006311">
    <property type="entry name" value="TAT_signal"/>
</dbReference>
<proteinExistence type="predicted"/>
<accession>V4RIL5</accession>
<dbReference type="AlphaFoldDB" id="V4RIL5"/>
<reference evidence="1 2" key="1">
    <citation type="journal article" date="2014" name="Nature">
        <title>Sequential evolution of bacterial morphology by co-option of a developmental regulator.</title>
        <authorList>
            <person name="Jiang C."/>
            <person name="Brown P.J."/>
            <person name="Ducret A."/>
            <person name="Brun Y.V."/>
        </authorList>
    </citation>
    <scope>NUCLEOTIDE SEQUENCE [LARGE SCALE GENOMIC DNA]</scope>
    <source>
        <strain evidence="1 2">DSM 16100</strain>
    </source>
</reference>
<keyword evidence="2" id="KW-1185">Reference proteome</keyword>
<dbReference type="RefSeq" id="WP_018082595.1">
    <property type="nucleotide sequence ID" value="NZ_AQWM01000016.1"/>
</dbReference>
<dbReference type="PROSITE" id="PS51318">
    <property type="entry name" value="TAT"/>
    <property type="match status" value="1"/>
</dbReference>
<dbReference type="Proteomes" id="UP000017837">
    <property type="component" value="Unassembled WGS sequence"/>
</dbReference>
<comment type="caution">
    <text evidence="1">The sequence shown here is derived from an EMBL/GenBank/DDBJ whole genome shotgun (WGS) entry which is preliminary data.</text>
</comment>
<dbReference type="InterPro" id="IPR043750">
    <property type="entry name" value="DUF5695"/>
</dbReference>
<dbReference type="Pfam" id="PF18951">
    <property type="entry name" value="DUF5695"/>
    <property type="match status" value="1"/>
</dbReference>
<evidence type="ECO:0000313" key="1">
    <source>
        <dbReference type="EMBL" id="ESQ91158.1"/>
    </source>
</evidence>